<keyword evidence="3" id="KW-1185">Reference proteome</keyword>
<reference evidence="2" key="1">
    <citation type="submission" date="2021-02" db="EMBL/GenBank/DDBJ databases">
        <title>Comparative genomics reveals that relaxation of natural selection precedes convergent phenotypic evolution of cavefish.</title>
        <authorList>
            <person name="Peng Z."/>
        </authorList>
    </citation>
    <scope>NUCLEOTIDE SEQUENCE</scope>
    <source>
        <tissue evidence="2">Muscle</tissue>
    </source>
</reference>
<dbReference type="EMBL" id="JAFHDT010000004">
    <property type="protein sequence ID" value="KAI7811090.1"/>
    <property type="molecule type" value="Genomic_DNA"/>
</dbReference>
<sequence length="289" mass="31781">MGPPSPSIDPLQSTHDGTARQPDLELLLTTRTEPSRRIKSGEAGAHQRFLLISDGGSHVSADYNRGKSLACGITSLFFYREWNSQRSGFLGPDLLTNATGKRFIGIFAVVAFAMDEGERDIVKPEGGVQDCCAVGGVLLQSKQSWPQLYRDTEGHAIHLYRLLNGDSFIEHIVMPALRLCNIQFGCWFRKPTPKFYGVSLLASAGTGASLEIRQLEENSVVSEVMVPVVLTRQECVRLEESNNSSLLLCRFVFALFKSIAHSVEDFIKSSNCNNSSLLGSSKPQFGHVE</sequence>
<dbReference type="Proteomes" id="UP001059041">
    <property type="component" value="Linkage Group LG4"/>
</dbReference>
<name>A0A9W8C8P7_TRIRA</name>
<gene>
    <name evidence="2" type="ORF">IRJ41_010239</name>
</gene>
<evidence type="ECO:0000256" key="1">
    <source>
        <dbReference type="SAM" id="MobiDB-lite"/>
    </source>
</evidence>
<feature type="region of interest" description="Disordered" evidence="1">
    <location>
        <begin position="1"/>
        <end position="23"/>
    </location>
</feature>
<comment type="caution">
    <text evidence="2">The sequence shown here is derived from an EMBL/GenBank/DDBJ whole genome shotgun (WGS) entry which is preliminary data.</text>
</comment>
<accession>A0A9W8C8P7</accession>
<evidence type="ECO:0000313" key="3">
    <source>
        <dbReference type="Proteomes" id="UP001059041"/>
    </source>
</evidence>
<proteinExistence type="predicted"/>
<organism evidence="2 3">
    <name type="scientific">Triplophysa rosa</name>
    <name type="common">Cave loach</name>
    <dbReference type="NCBI Taxonomy" id="992332"/>
    <lineage>
        <taxon>Eukaryota</taxon>
        <taxon>Metazoa</taxon>
        <taxon>Chordata</taxon>
        <taxon>Craniata</taxon>
        <taxon>Vertebrata</taxon>
        <taxon>Euteleostomi</taxon>
        <taxon>Actinopterygii</taxon>
        <taxon>Neopterygii</taxon>
        <taxon>Teleostei</taxon>
        <taxon>Ostariophysi</taxon>
        <taxon>Cypriniformes</taxon>
        <taxon>Nemacheilidae</taxon>
        <taxon>Triplophysa</taxon>
    </lineage>
</organism>
<dbReference type="AlphaFoldDB" id="A0A9W8C8P7"/>
<protein>
    <submittedName>
        <fullName evidence="2">Uncharacterized protein</fullName>
    </submittedName>
</protein>
<evidence type="ECO:0000313" key="2">
    <source>
        <dbReference type="EMBL" id="KAI7811090.1"/>
    </source>
</evidence>